<dbReference type="RefSeq" id="WP_179478986.1">
    <property type="nucleotide sequence ID" value="NZ_JACCFW010000001.1"/>
</dbReference>
<dbReference type="PROSITE" id="PS00099">
    <property type="entry name" value="THIOLASE_3"/>
    <property type="match status" value="1"/>
</dbReference>
<dbReference type="EMBL" id="JACCFW010000001">
    <property type="protein sequence ID" value="NYJ73611.1"/>
    <property type="molecule type" value="Genomic_DNA"/>
</dbReference>
<evidence type="ECO:0000259" key="8">
    <source>
        <dbReference type="Pfam" id="PF00108"/>
    </source>
</evidence>
<dbReference type="InterPro" id="IPR020617">
    <property type="entry name" value="Thiolase_C"/>
</dbReference>
<dbReference type="Gene3D" id="3.40.47.10">
    <property type="match status" value="1"/>
</dbReference>
<evidence type="ECO:0000256" key="4">
    <source>
        <dbReference type="ARBA" id="ARBA00023315"/>
    </source>
</evidence>
<dbReference type="InterPro" id="IPR020616">
    <property type="entry name" value="Thiolase_N"/>
</dbReference>
<evidence type="ECO:0000256" key="2">
    <source>
        <dbReference type="ARBA" id="ARBA00012705"/>
    </source>
</evidence>
<dbReference type="PIRSF" id="PIRSF000429">
    <property type="entry name" value="Ac-CoA_Ac_transf"/>
    <property type="match status" value="1"/>
</dbReference>
<keyword evidence="11" id="KW-1185">Reference proteome</keyword>
<evidence type="ECO:0000256" key="6">
    <source>
        <dbReference type="PIRSR" id="PIRSR000429-1"/>
    </source>
</evidence>
<evidence type="ECO:0000256" key="5">
    <source>
        <dbReference type="ARBA" id="ARBA00040529"/>
    </source>
</evidence>
<dbReference type="GO" id="GO:0003985">
    <property type="term" value="F:acetyl-CoA C-acetyltransferase activity"/>
    <property type="evidence" value="ECO:0007669"/>
    <property type="project" value="UniProtKB-EC"/>
</dbReference>
<feature type="active site" description="Acyl-thioester intermediate" evidence="6">
    <location>
        <position position="89"/>
    </location>
</feature>
<sequence length="397" mass="40885">MDAFLYSAVRTPFGRFNGALAGVRPDDLAARVIEALLAKAPGLDGAAVDDVIWGNANGAGEENRNVGRMAALLAGLPTSVPGTTINRLCGSSLDAAMGGSRAIETGDADVVVVGGVESMTRAPWVLPKPAKGFPARDVTAVSTTLGWRLTNPKMPKEWTASLGECNEQLQDRYGVSRERQDEFAVRSHQLAAAAWDDGFYDDLVAPVEGLARDEGIRADSTVDKLAGLAPAFRPDGTITAGNASPLSDGASAALLGSAAAAERIGLQPVARIAGRGTFALDPQAFGYAPVEAANRALVRAGIGWDQIGAVELNEAFAVQSLVCVDAWLAEGLKDPSLVNTRGGAIAIGHPLGASGGRVLATLAKVLRERGERYGVAAVCIGVGQGLAVVLENLQVAG</sequence>
<dbReference type="FunFam" id="3.40.47.10:FF:000010">
    <property type="entry name" value="Acetyl-CoA acetyltransferase (Thiolase)"/>
    <property type="match status" value="1"/>
</dbReference>
<keyword evidence="3 7" id="KW-0808">Transferase</keyword>
<comment type="caution">
    <text evidence="10">The sequence shown here is derived from an EMBL/GenBank/DDBJ whole genome shotgun (WGS) entry which is preliminary data.</text>
</comment>
<protein>
    <recommendedName>
        <fullName evidence="5">Probable acetyl-CoA acetyltransferase</fullName>
        <ecNumber evidence="2">2.3.1.9</ecNumber>
    </recommendedName>
</protein>
<feature type="active site" description="Proton acceptor" evidence="6">
    <location>
        <position position="379"/>
    </location>
</feature>
<gene>
    <name evidence="10" type="ORF">HNR15_000574</name>
</gene>
<dbReference type="PANTHER" id="PTHR18919:SF107">
    <property type="entry name" value="ACETYL-COA ACETYLTRANSFERASE, CYTOSOLIC"/>
    <property type="match status" value="1"/>
</dbReference>
<keyword evidence="4 7" id="KW-0012">Acyltransferase</keyword>
<evidence type="ECO:0000256" key="1">
    <source>
        <dbReference type="ARBA" id="ARBA00010982"/>
    </source>
</evidence>
<dbReference type="Pfam" id="PF00108">
    <property type="entry name" value="Thiolase_N"/>
    <property type="match status" value="1"/>
</dbReference>
<dbReference type="InterPro" id="IPR020613">
    <property type="entry name" value="Thiolase_CS"/>
</dbReference>
<feature type="domain" description="Thiolase N-terminal" evidence="8">
    <location>
        <begin position="7"/>
        <end position="257"/>
    </location>
</feature>
<proteinExistence type="inferred from homology"/>
<comment type="similarity">
    <text evidence="1 7">Belongs to the thiolase-like superfamily. Thiolase family.</text>
</comment>
<evidence type="ECO:0000256" key="3">
    <source>
        <dbReference type="ARBA" id="ARBA00022679"/>
    </source>
</evidence>
<dbReference type="InterPro" id="IPR020610">
    <property type="entry name" value="Thiolase_AS"/>
</dbReference>
<feature type="domain" description="Thiolase C-terminal" evidence="9">
    <location>
        <begin position="267"/>
        <end position="391"/>
    </location>
</feature>
<dbReference type="NCBIfam" id="TIGR01930">
    <property type="entry name" value="AcCoA-C-Actrans"/>
    <property type="match status" value="1"/>
</dbReference>
<evidence type="ECO:0000259" key="9">
    <source>
        <dbReference type="Pfam" id="PF02803"/>
    </source>
</evidence>
<dbReference type="Pfam" id="PF02803">
    <property type="entry name" value="Thiolase_C"/>
    <property type="match status" value="1"/>
</dbReference>
<dbReference type="InterPro" id="IPR002155">
    <property type="entry name" value="Thiolase"/>
</dbReference>
<evidence type="ECO:0000313" key="11">
    <source>
        <dbReference type="Proteomes" id="UP000571817"/>
    </source>
</evidence>
<evidence type="ECO:0000313" key="10">
    <source>
        <dbReference type="EMBL" id="NYJ73611.1"/>
    </source>
</evidence>
<dbReference type="PANTHER" id="PTHR18919">
    <property type="entry name" value="ACETYL-COA C-ACYLTRANSFERASE"/>
    <property type="match status" value="1"/>
</dbReference>
<dbReference type="SUPFAM" id="SSF53901">
    <property type="entry name" value="Thiolase-like"/>
    <property type="match status" value="2"/>
</dbReference>
<dbReference type="AlphaFoldDB" id="A0A853DFD3"/>
<dbReference type="Proteomes" id="UP000571817">
    <property type="component" value="Unassembled WGS sequence"/>
</dbReference>
<dbReference type="PROSITE" id="PS00737">
    <property type="entry name" value="THIOLASE_2"/>
    <property type="match status" value="1"/>
</dbReference>
<dbReference type="EC" id="2.3.1.9" evidence="2"/>
<feature type="active site" description="Proton acceptor" evidence="6">
    <location>
        <position position="349"/>
    </location>
</feature>
<reference evidence="10 11" key="1">
    <citation type="submission" date="2020-07" db="EMBL/GenBank/DDBJ databases">
        <title>Sequencing the genomes of 1000 actinobacteria strains.</title>
        <authorList>
            <person name="Klenk H.-P."/>
        </authorList>
    </citation>
    <scope>NUCLEOTIDE SEQUENCE [LARGE SCALE GENOMIC DNA]</scope>
    <source>
        <strain evidence="10 11">DSM 29531</strain>
    </source>
</reference>
<name>A0A853DFD3_9MICO</name>
<accession>A0A853DFD3</accession>
<organism evidence="10 11">
    <name type="scientific">Allobranchiibius huperziae</name>
    <dbReference type="NCBI Taxonomy" id="1874116"/>
    <lineage>
        <taxon>Bacteria</taxon>
        <taxon>Bacillati</taxon>
        <taxon>Actinomycetota</taxon>
        <taxon>Actinomycetes</taxon>
        <taxon>Micrococcales</taxon>
        <taxon>Dermacoccaceae</taxon>
        <taxon>Allobranchiibius</taxon>
    </lineage>
</organism>
<evidence type="ECO:0000256" key="7">
    <source>
        <dbReference type="RuleBase" id="RU003557"/>
    </source>
</evidence>
<dbReference type="InterPro" id="IPR016039">
    <property type="entry name" value="Thiolase-like"/>
</dbReference>
<dbReference type="CDD" id="cd00751">
    <property type="entry name" value="thiolase"/>
    <property type="match status" value="1"/>
</dbReference>